<dbReference type="SUPFAM" id="SSF46934">
    <property type="entry name" value="UBA-like"/>
    <property type="match status" value="1"/>
</dbReference>
<organism evidence="2 3">
    <name type="scientific">Arabis nemorensis</name>
    <dbReference type="NCBI Taxonomy" id="586526"/>
    <lineage>
        <taxon>Eukaryota</taxon>
        <taxon>Viridiplantae</taxon>
        <taxon>Streptophyta</taxon>
        <taxon>Embryophyta</taxon>
        <taxon>Tracheophyta</taxon>
        <taxon>Spermatophyta</taxon>
        <taxon>Magnoliopsida</taxon>
        <taxon>eudicotyledons</taxon>
        <taxon>Gunneridae</taxon>
        <taxon>Pentapetalae</taxon>
        <taxon>rosids</taxon>
        <taxon>malvids</taxon>
        <taxon>Brassicales</taxon>
        <taxon>Brassicaceae</taxon>
        <taxon>Arabideae</taxon>
        <taxon>Arabis</taxon>
    </lineage>
</organism>
<dbReference type="AlphaFoldDB" id="A0A565AN33"/>
<sequence length="151" mass="16964">MKTKYSTDDPITSFCEATSEPRESAFFFLECFNWDLDKAVSGFLKDQLSPIHKQLKPSPSLLKQSYSVTPVLKSKWSSYTDFETSLDDSKEHTTLVTKDSSHDSNDIPHDEKFVSMPNPVNHGGSCQATNESTSIEIGFGLRFSDHGWDSD</sequence>
<gene>
    <name evidence="2" type="ORF">ANE_LOCUS483</name>
</gene>
<feature type="region of interest" description="Disordered" evidence="1">
    <location>
        <begin position="87"/>
        <end position="119"/>
    </location>
</feature>
<accession>A0A565AN33</accession>
<reference evidence="2" key="1">
    <citation type="submission" date="2019-07" db="EMBL/GenBank/DDBJ databases">
        <authorList>
            <person name="Dittberner H."/>
        </authorList>
    </citation>
    <scope>NUCLEOTIDE SEQUENCE [LARGE SCALE GENOMIC DNA]</scope>
</reference>
<dbReference type="OrthoDB" id="25887at2759"/>
<dbReference type="EMBL" id="CABITT030000001">
    <property type="protein sequence ID" value="VVA90038.1"/>
    <property type="molecule type" value="Genomic_DNA"/>
</dbReference>
<dbReference type="Proteomes" id="UP000489600">
    <property type="component" value="Unassembled WGS sequence"/>
</dbReference>
<dbReference type="Gene3D" id="1.10.8.10">
    <property type="entry name" value="DNA helicase RuvA subunit, C-terminal domain"/>
    <property type="match status" value="1"/>
</dbReference>
<protein>
    <submittedName>
        <fullName evidence="2">Uncharacterized protein</fullName>
    </submittedName>
</protein>
<feature type="compositionally biased region" description="Basic and acidic residues" evidence="1">
    <location>
        <begin position="87"/>
        <end position="113"/>
    </location>
</feature>
<dbReference type="InterPro" id="IPR009060">
    <property type="entry name" value="UBA-like_sf"/>
</dbReference>
<evidence type="ECO:0000256" key="1">
    <source>
        <dbReference type="SAM" id="MobiDB-lite"/>
    </source>
</evidence>
<evidence type="ECO:0000313" key="3">
    <source>
        <dbReference type="Proteomes" id="UP000489600"/>
    </source>
</evidence>
<name>A0A565AN33_9BRAS</name>
<comment type="caution">
    <text evidence="2">The sequence shown here is derived from an EMBL/GenBank/DDBJ whole genome shotgun (WGS) entry which is preliminary data.</text>
</comment>
<evidence type="ECO:0000313" key="2">
    <source>
        <dbReference type="EMBL" id="VVA90038.1"/>
    </source>
</evidence>
<keyword evidence="3" id="KW-1185">Reference proteome</keyword>
<dbReference type="Pfam" id="PF14555">
    <property type="entry name" value="UBA_4"/>
    <property type="match status" value="1"/>
</dbReference>
<proteinExistence type="predicted"/>